<dbReference type="Proteomes" id="UP000270190">
    <property type="component" value="Unassembled WGS sequence"/>
</dbReference>
<dbReference type="REBASE" id="221986">
    <property type="entry name" value="BthBIDptGP"/>
</dbReference>
<dbReference type="KEGG" id="bths:CNY62_00585"/>
<name>A0A1D2LJZ5_BROTH</name>
<evidence type="ECO:0000313" key="7">
    <source>
        <dbReference type="EMBL" id="ATF24990.1"/>
    </source>
</evidence>
<accession>A0A1D2LJZ5</accession>
<dbReference type="GO" id="GO:0051607">
    <property type="term" value="P:defense response to virus"/>
    <property type="evidence" value="ECO:0007669"/>
    <property type="project" value="UniProtKB-KW"/>
</dbReference>
<dbReference type="GO" id="GO:0043571">
    <property type="term" value="P:maintenance of CRISPR repeat elements"/>
    <property type="evidence" value="ECO:0007669"/>
    <property type="project" value="InterPro"/>
</dbReference>
<dbReference type="GO" id="GO:0003676">
    <property type="term" value="F:nucleic acid binding"/>
    <property type="evidence" value="ECO:0007669"/>
    <property type="project" value="InterPro"/>
</dbReference>
<dbReference type="Proteomes" id="UP000243591">
    <property type="component" value="Chromosome"/>
</dbReference>
<dbReference type="Pfam" id="PF01867">
    <property type="entry name" value="Cas_Cas1"/>
    <property type="match status" value="1"/>
</dbReference>
<evidence type="ECO:0000256" key="5">
    <source>
        <dbReference type="ARBA" id="ARBA00022842"/>
    </source>
</evidence>
<evidence type="ECO:0000313" key="10">
    <source>
        <dbReference type="Proteomes" id="UP000270190"/>
    </source>
</evidence>
<proteinExistence type="predicted"/>
<keyword evidence="3" id="KW-0255">Endonuclease</keyword>
<dbReference type="GO" id="GO:0004519">
    <property type="term" value="F:endonuclease activity"/>
    <property type="evidence" value="ECO:0007669"/>
    <property type="project" value="UniProtKB-KW"/>
</dbReference>
<dbReference type="GO" id="GO:0016787">
    <property type="term" value="F:hydrolase activity"/>
    <property type="evidence" value="ECO:0007669"/>
    <property type="project" value="UniProtKB-KW"/>
</dbReference>
<dbReference type="InterPro" id="IPR017645">
    <property type="entry name" value="Dnd_assoc_1"/>
</dbReference>
<dbReference type="GO" id="GO:0046872">
    <property type="term" value="F:metal ion binding"/>
    <property type="evidence" value="ECO:0007669"/>
    <property type="project" value="UniProtKB-KW"/>
</dbReference>
<evidence type="ECO:0000313" key="8">
    <source>
        <dbReference type="EMBL" id="SPP28268.1"/>
    </source>
</evidence>
<sequence length="466" mass="55131">MQYQLDDKILSKKDNNYTHIRQNILPFQTRNPERATFENDFSPITAEFIRDILKLSTPEIHKTEKIINSSIDRIDFNTEQDKETMNMYLNGLLHHSNKKGDLTNIKNFPLSEGRSKVGEVEIAHFLYDFFIRAQRSEIDEIVADLKDNKNILTNLIDSVSSEEEVETSEIKAKYKGYYSDFSKLFLKDFKFVLRNRSAIMNNLNLLLSHYYFVVSTQLIIGLDNMTNFDSEKFTKVVYILMTEKSSRSRDSYIFGLHEIKRKLKRTITHDHIFYILNNNTFRKKAAENDYWDYSQFKDFFAQNDKDVELEFVKSIVVWMENIYCRKNNIDFDDKYYEIESFAGAVEMMHELIQYAWYTYRNDRSKPDGLYSRFMINYDEIQRSFFRKNGGSLGQLIALSQNHLLFLVGMSVGDEPLLVSDLWLELEKRGVWFDHKSKTEVVKILTKLNYIDKKSDSGDAQYVKRIL</sequence>
<evidence type="ECO:0000256" key="4">
    <source>
        <dbReference type="ARBA" id="ARBA00022801"/>
    </source>
</evidence>
<dbReference type="NCBIfam" id="TIGR03236">
    <property type="entry name" value="dnd_assoc_1"/>
    <property type="match status" value="1"/>
</dbReference>
<dbReference type="AlphaFoldDB" id="A0A1D2LJZ5"/>
<reference evidence="10" key="2">
    <citation type="submission" date="2018-04" db="EMBL/GenBank/DDBJ databases">
        <authorList>
            <person name="Illikoud N."/>
        </authorList>
    </citation>
    <scope>NUCLEOTIDE SEQUENCE [LARGE SCALE GENOMIC DNA]</scope>
</reference>
<keyword evidence="5" id="KW-0460">Magnesium</keyword>
<dbReference type="InterPro" id="IPR002729">
    <property type="entry name" value="CRISPR-assoc_Cas1"/>
</dbReference>
<evidence type="ECO:0000256" key="2">
    <source>
        <dbReference type="ARBA" id="ARBA00022723"/>
    </source>
</evidence>
<organism evidence="7 9">
    <name type="scientific">Brochothrix thermosphacta</name>
    <name type="common">Microbacterium thermosphactum</name>
    <dbReference type="NCBI Taxonomy" id="2756"/>
    <lineage>
        <taxon>Bacteria</taxon>
        <taxon>Bacillati</taxon>
        <taxon>Bacillota</taxon>
        <taxon>Bacilli</taxon>
        <taxon>Bacillales</taxon>
        <taxon>Listeriaceae</taxon>
        <taxon>Brochothrix</taxon>
    </lineage>
</organism>
<keyword evidence="1" id="KW-0540">Nuclease</keyword>
<dbReference type="EMBL" id="CP023483">
    <property type="protein sequence ID" value="ATF24990.1"/>
    <property type="molecule type" value="Genomic_DNA"/>
</dbReference>
<reference evidence="7 9" key="1">
    <citation type="submission" date="2017-09" db="EMBL/GenBank/DDBJ databases">
        <title>Complete Genome Sequences of Two Strains of the Meat Spoilage Bacterium Brochothrix thermosphacta Isolated from Ground Chicken.</title>
        <authorList>
            <person name="Paoli G.C."/>
            <person name="Wijey C."/>
            <person name="Chen C.-Y."/>
            <person name="Nguyen L."/>
            <person name="Yan X."/>
            <person name="Irwin P.L."/>
        </authorList>
    </citation>
    <scope>NUCLEOTIDE SEQUENCE [LARGE SCALE GENOMIC DNA]</scope>
    <source>
        <strain evidence="7 9">BI</strain>
    </source>
</reference>
<keyword evidence="2" id="KW-0479">Metal-binding</keyword>
<dbReference type="EMBL" id="OUNC01000012">
    <property type="protein sequence ID" value="SPP28268.1"/>
    <property type="molecule type" value="Genomic_DNA"/>
</dbReference>
<dbReference type="REBASE" id="279142">
    <property type="entry name" value="Bth13DptGP"/>
</dbReference>
<evidence type="ECO:0000256" key="6">
    <source>
        <dbReference type="ARBA" id="ARBA00023118"/>
    </source>
</evidence>
<evidence type="ECO:0000256" key="1">
    <source>
        <dbReference type="ARBA" id="ARBA00022722"/>
    </source>
</evidence>
<keyword evidence="6" id="KW-0051">Antiviral defense</keyword>
<keyword evidence="4" id="KW-0378">Hydrolase</keyword>
<reference evidence="8" key="3">
    <citation type="submission" date="2018-04" db="EMBL/GenBank/DDBJ databases">
        <authorList>
            <person name="Go L.Y."/>
            <person name="Mitchell J.A."/>
        </authorList>
    </citation>
    <scope>NUCLEOTIDE SEQUENCE</scope>
    <source>
        <strain evidence="8">BSAS1 3</strain>
    </source>
</reference>
<evidence type="ECO:0000313" key="9">
    <source>
        <dbReference type="Proteomes" id="UP000243591"/>
    </source>
</evidence>
<protein>
    <submittedName>
        <fullName evidence="7">DNA phosphorothioation-dependent restriction protein DptG</fullName>
    </submittedName>
</protein>
<gene>
    <name evidence="7" type="primary">dptG</name>
    <name evidence="8" type="ORF">BTBSAS_20138</name>
    <name evidence="7" type="ORF">CNY62_00585</name>
</gene>
<dbReference type="OrthoDB" id="2590988at2"/>
<keyword evidence="9" id="KW-1185">Reference proteome</keyword>
<evidence type="ECO:0000256" key="3">
    <source>
        <dbReference type="ARBA" id="ARBA00022759"/>
    </source>
</evidence>
<dbReference type="RefSeq" id="WP_069133774.1">
    <property type="nucleotide sequence ID" value="NZ_CBCPKC010000001.1"/>
</dbReference>